<accession>A0A8X7UU58</accession>
<organism evidence="1 2">
    <name type="scientific">Brassica carinata</name>
    <name type="common">Ethiopian mustard</name>
    <name type="synonym">Abyssinian cabbage</name>
    <dbReference type="NCBI Taxonomy" id="52824"/>
    <lineage>
        <taxon>Eukaryota</taxon>
        <taxon>Viridiplantae</taxon>
        <taxon>Streptophyta</taxon>
        <taxon>Embryophyta</taxon>
        <taxon>Tracheophyta</taxon>
        <taxon>Spermatophyta</taxon>
        <taxon>Magnoliopsida</taxon>
        <taxon>eudicotyledons</taxon>
        <taxon>Gunneridae</taxon>
        <taxon>Pentapetalae</taxon>
        <taxon>rosids</taxon>
        <taxon>malvids</taxon>
        <taxon>Brassicales</taxon>
        <taxon>Brassicaceae</taxon>
        <taxon>Brassiceae</taxon>
        <taxon>Brassica</taxon>
    </lineage>
</organism>
<evidence type="ECO:0000313" key="2">
    <source>
        <dbReference type="Proteomes" id="UP000886595"/>
    </source>
</evidence>
<keyword evidence="2" id="KW-1185">Reference proteome</keyword>
<gene>
    <name evidence="1" type="ORF">Bca52824_048300</name>
</gene>
<dbReference type="AlphaFoldDB" id="A0A8X7UU58"/>
<dbReference type="OrthoDB" id="1749673at2759"/>
<comment type="caution">
    <text evidence="1">The sequence shown here is derived from an EMBL/GenBank/DDBJ whole genome shotgun (WGS) entry which is preliminary data.</text>
</comment>
<name>A0A8X7UU58_BRACI</name>
<proteinExistence type="predicted"/>
<evidence type="ECO:0000313" key="1">
    <source>
        <dbReference type="EMBL" id="KAG2288696.1"/>
    </source>
</evidence>
<protein>
    <submittedName>
        <fullName evidence="1">Uncharacterized protein</fullName>
    </submittedName>
</protein>
<dbReference type="EMBL" id="JAAMPC010000010">
    <property type="protein sequence ID" value="KAG2288696.1"/>
    <property type="molecule type" value="Genomic_DNA"/>
</dbReference>
<dbReference type="Proteomes" id="UP000886595">
    <property type="component" value="Unassembled WGS sequence"/>
</dbReference>
<reference evidence="1 2" key="1">
    <citation type="submission" date="2020-02" db="EMBL/GenBank/DDBJ databases">
        <authorList>
            <person name="Ma Q."/>
            <person name="Huang Y."/>
            <person name="Song X."/>
            <person name="Pei D."/>
        </authorList>
    </citation>
    <scope>NUCLEOTIDE SEQUENCE [LARGE SCALE GENOMIC DNA]</scope>
    <source>
        <strain evidence="1">Sxm20200214</strain>
        <tissue evidence="1">Leaf</tissue>
    </source>
</reference>
<sequence length="115" mass="13149">MHRNVEDLTHRVAHGKVRFINRPLNVCCPYSLKSLPSNFKTDYLVEINLSDSSVETLWSGCQELGSLKHMKLIIRRQCLNHSPWRVSLALKVDNDNDGCRKKRFAVDGDDDGLLV</sequence>